<gene>
    <name evidence="2" type="ORF">FB458_0620</name>
</gene>
<sequence>MTAVLHAPPRARALVDATPLPGRVARHLVAGYDVVRWAPGPGGTVRLLPGLRRCGAVVGQQGGPGGPGGPLADDVPLRVPDSATTLWAHDDGVVTVRTRLAPPALLVRVRPGPVELVPQVPGTPGTVVLAPGDRLVVLTDAAFDAPRGVADLVGGPVGAPGADPVVDRLRAGDGVALLTHLLRDAPGAGGVVLTRLPPPAPAGEPGAPAREALATRPPRV</sequence>
<dbReference type="EMBL" id="VFMN01000001">
    <property type="protein sequence ID" value="TQJ07555.1"/>
    <property type="molecule type" value="Genomic_DNA"/>
</dbReference>
<proteinExistence type="predicted"/>
<comment type="caution">
    <text evidence="2">The sequence shown here is derived from an EMBL/GenBank/DDBJ whole genome shotgun (WGS) entry which is preliminary data.</text>
</comment>
<feature type="region of interest" description="Disordered" evidence="1">
    <location>
        <begin position="196"/>
        <end position="220"/>
    </location>
</feature>
<evidence type="ECO:0000313" key="2">
    <source>
        <dbReference type="EMBL" id="TQJ07555.1"/>
    </source>
</evidence>
<dbReference type="Proteomes" id="UP000317893">
    <property type="component" value="Unassembled WGS sequence"/>
</dbReference>
<protein>
    <submittedName>
        <fullName evidence="2">Uncharacterized protein</fullName>
    </submittedName>
</protein>
<evidence type="ECO:0000256" key="1">
    <source>
        <dbReference type="SAM" id="MobiDB-lite"/>
    </source>
</evidence>
<feature type="compositionally biased region" description="Low complexity" evidence="1">
    <location>
        <begin position="203"/>
        <end position="214"/>
    </location>
</feature>
<reference evidence="2 3" key="1">
    <citation type="submission" date="2019-06" db="EMBL/GenBank/DDBJ databases">
        <title>Sequencing the genomes of 1000 actinobacteria strains.</title>
        <authorList>
            <person name="Klenk H.-P."/>
        </authorList>
    </citation>
    <scope>NUCLEOTIDE SEQUENCE [LARGE SCALE GENOMIC DNA]</scope>
    <source>
        <strain evidence="2 3">DSM 18607</strain>
    </source>
</reference>
<organism evidence="2 3">
    <name type="scientific">Lapillicoccus jejuensis</name>
    <dbReference type="NCBI Taxonomy" id="402171"/>
    <lineage>
        <taxon>Bacteria</taxon>
        <taxon>Bacillati</taxon>
        <taxon>Actinomycetota</taxon>
        <taxon>Actinomycetes</taxon>
        <taxon>Micrococcales</taxon>
        <taxon>Intrasporangiaceae</taxon>
        <taxon>Lapillicoccus</taxon>
    </lineage>
</organism>
<accession>A0A542DWW3</accession>
<dbReference type="AlphaFoldDB" id="A0A542DWW3"/>
<dbReference type="RefSeq" id="WP_141846673.1">
    <property type="nucleotide sequence ID" value="NZ_BAAAPR010000006.1"/>
</dbReference>
<name>A0A542DWW3_9MICO</name>
<keyword evidence="3" id="KW-1185">Reference proteome</keyword>
<evidence type="ECO:0000313" key="3">
    <source>
        <dbReference type="Proteomes" id="UP000317893"/>
    </source>
</evidence>